<evidence type="ECO:0000256" key="6">
    <source>
        <dbReference type="ARBA" id="ARBA00023157"/>
    </source>
</evidence>
<evidence type="ECO:0000259" key="8">
    <source>
        <dbReference type="SMART" id="SM00848"/>
    </source>
</evidence>
<evidence type="ECO:0000259" key="7">
    <source>
        <dbReference type="SMART" id="SM00645"/>
    </source>
</evidence>
<dbReference type="Pfam" id="PF00112">
    <property type="entry name" value="Peptidase_C1"/>
    <property type="match status" value="1"/>
</dbReference>
<dbReference type="CDD" id="cd02248">
    <property type="entry name" value="Peptidase_C1A"/>
    <property type="match status" value="1"/>
</dbReference>
<dbReference type="EMBL" id="NQVE01000015">
    <property type="protein sequence ID" value="RAL53872.1"/>
    <property type="molecule type" value="Genomic_DNA"/>
</dbReference>
<dbReference type="GO" id="GO:0008234">
    <property type="term" value="F:cysteine-type peptidase activity"/>
    <property type="evidence" value="ECO:0007669"/>
    <property type="project" value="UniProtKB-KW"/>
</dbReference>
<organism evidence="9 10">
    <name type="scientific">Cuscuta australis</name>
    <dbReference type="NCBI Taxonomy" id="267555"/>
    <lineage>
        <taxon>Eukaryota</taxon>
        <taxon>Viridiplantae</taxon>
        <taxon>Streptophyta</taxon>
        <taxon>Embryophyta</taxon>
        <taxon>Tracheophyta</taxon>
        <taxon>Spermatophyta</taxon>
        <taxon>Magnoliopsida</taxon>
        <taxon>eudicotyledons</taxon>
        <taxon>Gunneridae</taxon>
        <taxon>Pentapetalae</taxon>
        <taxon>asterids</taxon>
        <taxon>lamiids</taxon>
        <taxon>Solanales</taxon>
        <taxon>Convolvulaceae</taxon>
        <taxon>Cuscuteae</taxon>
        <taxon>Cuscuta</taxon>
        <taxon>Cuscuta subgen. Grammica</taxon>
        <taxon>Cuscuta sect. Cleistogrammica</taxon>
    </lineage>
</organism>
<dbReference type="Proteomes" id="UP000249390">
    <property type="component" value="Unassembled WGS sequence"/>
</dbReference>
<dbReference type="SUPFAM" id="SSF54001">
    <property type="entry name" value="Cysteine proteinases"/>
    <property type="match status" value="1"/>
</dbReference>
<keyword evidence="6" id="KW-1015">Disulfide bond</keyword>
<dbReference type="SMART" id="SM00645">
    <property type="entry name" value="Pept_C1"/>
    <property type="match status" value="1"/>
</dbReference>
<keyword evidence="4" id="KW-0378">Hydrolase</keyword>
<evidence type="ECO:0000256" key="3">
    <source>
        <dbReference type="ARBA" id="ARBA00022729"/>
    </source>
</evidence>
<evidence type="ECO:0000256" key="4">
    <source>
        <dbReference type="ARBA" id="ARBA00022801"/>
    </source>
</evidence>
<evidence type="ECO:0000313" key="10">
    <source>
        <dbReference type="Proteomes" id="UP000249390"/>
    </source>
</evidence>
<dbReference type="InterPro" id="IPR025661">
    <property type="entry name" value="Pept_asp_AS"/>
</dbReference>
<dbReference type="InterPro" id="IPR000169">
    <property type="entry name" value="Pept_cys_AS"/>
</dbReference>
<keyword evidence="3" id="KW-0732">Signal</keyword>
<dbReference type="InterPro" id="IPR039417">
    <property type="entry name" value="Peptidase_C1A_papain-like"/>
</dbReference>
<evidence type="ECO:0000256" key="1">
    <source>
        <dbReference type="ARBA" id="ARBA00008455"/>
    </source>
</evidence>
<dbReference type="InterPro" id="IPR025660">
    <property type="entry name" value="Pept_his_AS"/>
</dbReference>
<feature type="domain" description="Cathepsin propeptide inhibitor" evidence="8">
    <location>
        <begin position="48"/>
        <end position="105"/>
    </location>
</feature>
<dbReference type="PROSITE" id="PS00640">
    <property type="entry name" value="THIOL_PROTEASE_ASN"/>
    <property type="match status" value="1"/>
</dbReference>
<reference evidence="9 10" key="1">
    <citation type="submission" date="2018-06" db="EMBL/GenBank/DDBJ databases">
        <title>The Genome of Cuscuta australis (Dodder) Provides Insight into the Evolution of Plant Parasitism.</title>
        <authorList>
            <person name="Liu H."/>
        </authorList>
    </citation>
    <scope>NUCLEOTIDE SEQUENCE [LARGE SCALE GENOMIC DNA]</scope>
    <source>
        <strain evidence="10">cv. Yunnan</strain>
        <tissue evidence="9">Vines</tissue>
    </source>
</reference>
<name>A0A328E7I3_9ASTE</name>
<dbReference type="FunFam" id="3.90.70.10:FF:000067">
    <property type="entry name" value="Senescence-specific cysteine protease"/>
    <property type="match status" value="1"/>
</dbReference>
<accession>A0A328E7I3</accession>
<dbReference type="SMART" id="SM00848">
    <property type="entry name" value="Inhibitor_I29"/>
    <property type="match status" value="1"/>
</dbReference>
<keyword evidence="10" id="KW-1185">Reference proteome</keyword>
<dbReference type="PROSITE" id="PS00139">
    <property type="entry name" value="THIOL_PROTEASE_CYS"/>
    <property type="match status" value="1"/>
</dbReference>
<dbReference type="Pfam" id="PF08246">
    <property type="entry name" value="Inhibitor_I29"/>
    <property type="match status" value="1"/>
</dbReference>
<evidence type="ECO:0000256" key="2">
    <source>
        <dbReference type="ARBA" id="ARBA00022670"/>
    </source>
</evidence>
<dbReference type="InterPro" id="IPR013201">
    <property type="entry name" value="Prot_inhib_I29"/>
</dbReference>
<comment type="similarity">
    <text evidence="1">Belongs to the peptidase C1 family.</text>
</comment>
<dbReference type="PRINTS" id="PR00705">
    <property type="entry name" value="PAPAIN"/>
</dbReference>
<sequence>MSSRPTMKLMMKMMMKMTIILLSAGIIMMWACCGSAAAAENRLMTERFEEWIAEYGRVYSTQNEKSKRFSAFRDNAMFVDSFNSAGDQNYTLGTNKFADLTYDEFRSSYLGYAATAPVPDDGTTTATAPFLYENVTAPAAVDWVKKGAVTPVKNQSSCGSCWAFSSVAAVEGITKISTGKLISLSEQQLVDCDAKNHGCNGGLMTAAFHYIVTNKGITTDANYPYTKVKGTCQQNKAAAAAAKIGGFQRVPRNDEAALAQAVSQQPVSVCIDASKNMQLYKGGIFTSGCTTKINHGVTAVGYGVDTDGRKFWLIKNSWGKDWGENGYVRLLRDSGVPQGLCGVTTQSSFPTPPK</sequence>
<gene>
    <name evidence="9" type="ORF">DM860_004343</name>
</gene>
<dbReference type="PROSITE" id="PS00639">
    <property type="entry name" value="THIOL_PROTEASE_HIS"/>
    <property type="match status" value="1"/>
</dbReference>
<dbReference type="GO" id="GO:0006508">
    <property type="term" value="P:proteolysis"/>
    <property type="evidence" value="ECO:0007669"/>
    <property type="project" value="UniProtKB-KW"/>
</dbReference>
<proteinExistence type="inferred from homology"/>
<evidence type="ECO:0000313" key="9">
    <source>
        <dbReference type="EMBL" id="RAL53872.1"/>
    </source>
</evidence>
<protein>
    <recommendedName>
        <fullName evidence="11">Cysteine protease</fullName>
    </recommendedName>
</protein>
<evidence type="ECO:0000256" key="5">
    <source>
        <dbReference type="ARBA" id="ARBA00022807"/>
    </source>
</evidence>
<dbReference type="InterPro" id="IPR013128">
    <property type="entry name" value="Peptidase_C1A"/>
</dbReference>
<keyword evidence="5" id="KW-0788">Thiol protease</keyword>
<dbReference type="AlphaFoldDB" id="A0A328E7I3"/>
<dbReference type="InterPro" id="IPR000668">
    <property type="entry name" value="Peptidase_C1A_C"/>
</dbReference>
<dbReference type="Gene3D" id="3.90.70.10">
    <property type="entry name" value="Cysteine proteinases"/>
    <property type="match status" value="1"/>
</dbReference>
<evidence type="ECO:0008006" key="11">
    <source>
        <dbReference type="Google" id="ProtNLM"/>
    </source>
</evidence>
<comment type="caution">
    <text evidence="9">The sequence shown here is derived from an EMBL/GenBank/DDBJ whole genome shotgun (WGS) entry which is preliminary data.</text>
</comment>
<feature type="domain" description="Peptidase C1A papain C-terminal" evidence="7">
    <location>
        <begin position="137"/>
        <end position="351"/>
    </location>
</feature>
<dbReference type="InterPro" id="IPR038765">
    <property type="entry name" value="Papain-like_cys_pep_sf"/>
</dbReference>
<dbReference type="PANTHER" id="PTHR12411">
    <property type="entry name" value="CYSTEINE PROTEASE FAMILY C1-RELATED"/>
    <property type="match status" value="1"/>
</dbReference>
<keyword evidence="2" id="KW-0645">Protease</keyword>